<dbReference type="EMBL" id="DS113316">
    <property type="protein sequence ID" value="EAY11600.1"/>
    <property type="molecule type" value="Genomic_DNA"/>
</dbReference>
<dbReference type="InParanoid" id="A2E6W4"/>
<name>A2E6W4_TRIV3</name>
<reference evidence="1" key="1">
    <citation type="submission" date="2006-10" db="EMBL/GenBank/DDBJ databases">
        <authorList>
            <person name="Amadeo P."/>
            <person name="Zhao Q."/>
            <person name="Wortman J."/>
            <person name="Fraser-Liggett C."/>
            <person name="Carlton J."/>
        </authorList>
    </citation>
    <scope>NUCLEOTIDE SEQUENCE</scope>
    <source>
        <strain evidence="1">G3</strain>
    </source>
</reference>
<reference evidence="1" key="2">
    <citation type="journal article" date="2007" name="Science">
        <title>Draft genome sequence of the sexually transmitted pathogen Trichomonas vaginalis.</title>
        <authorList>
            <person name="Carlton J.M."/>
            <person name="Hirt R.P."/>
            <person name="Silva J.C."/>
            <person name="Delcher A.L."/>
            <person name="Schatz M."/>
            <person name="Zhao Q."/>
            <person name="Wortman J.R."/>
            <person name="Bidwell S.L."/>
            <person name="Alsmark U.C.M."/>
            <person name="Besteiro S."/>
            <person name="Sicheritz-Ponten T."/>
            <person name="Noel C.J."/>
            <person name="Dacks J.B."/>
            <person name="Foster P.G."/>
            <person name="Simillion C."/>
            <person name="Van de Peer Y."/>
            <person name="Miranda-Saavedra D."/>
            <person name="Barton G.J."/>
            <person name="Westrop G.D."/>
            <person name="Mueller S."/>
            <person name="Dessi D."/>
            <person name="Fiori P.L."/>
            <person name="Ren Q."/>
            <person name="Paulsen I."/>
            <person name="Zhang H."/>
            <person name="Bastida-Corcuera F.D."/>
            <person name="Simoes-Barbosa A."/>
            <person name="Brown M.T."/>
            <person name="Hayes R.D."/>
            <person name="Mukherjee M."/>
            <person name="Okumura C.Y."/>
            <person name="Schneider R."/>
            <person name="Smith A.J."/>
            <person name="Vanacova S."/>
            <person name="Villalvazo M."/>
            <person name="Haas B.J."/>
            <person name="Pertea M."/>
            <person name="Feldblyum T.V."/>
            <person name="Utterback T.R."/>
            <person name="Shu C.L."/>
            <person name="Osoegawa K."/>
            <person name="de Jong P.J."/>
            <person name="Hrdy I."/>
            <person name="Horvathova L."/>
            <person name="Zubacova Z."/>
            <person name="Dolezal P."/>
            <person name="Malik S.B."/>
            <person name="Logsdon J.M. Jr."/>
            <person name="Henze K."/>
            <person name="Gupta A."/>
            <person name="Wang C.C."/>
            <person name="Dunne R.L."/>
            <person name="Upcroft J.A."/>
            <person name="Upcroft P."/>
            <person name="White O."/>
            <person name="Salzberg S.L."/>
            <person name="Tang P."/>
            <person name="Chiu C.-H."/>
            <person name="Lee Y.-S."/>
            <person name="Embley T.M."/>
            <person name="Coombs G.H."/>
            <person name="Mottram J.C."/>
            <person name="Tachezy J."/>
            <person name="Fraser-Liggett C.M."/>
            <person name="Johnson P.J."/>
        </authorList>
    </citation>
    <scope>NUCLEOTIDE SEQUENCE [LARGE SCALE GENOMIC DNA]</scope>
    <source>
        <strain evidence="1">G3</strain>
    </source>
</reference>
<dbReference type="RefSeq" id="XP_001323823.1">
    <property type="nucleotide sequence ID" value="XM_001323788.1"/>
</dbReference>
<accession>A2E6W4</accession>
<protein>
    <submittedName>
        <fullName evidence="1">Uncharacterized protein</fullName>
    </submittedName>
</protein>
<gene>
    <name evidence="1" type="ORF">TVAG_081720</name>
</gene>
<dbReference type="VEuPathDB" id="TrichDB:TVAG_315820"/>
<dbReference type="KEGG" id="tva:4769530"/>
<proteinExistence type="predicted"/>
<dbReference type="VEuPathDB" id="TrichDB:TVAGG3_0493040"/>
<evidence type="ECO:0000313" key="1">
    <source>
        <dbReference type="EMBL" id="EAY11600.1"/>
    </source>
</evidence>
<dbReference type="AlphaFoldDB" id="A2E6W4"/>
<organism evidence="1 2">
    <name type="scientific">Trichomonas vaginalis (strain ATCC PRA-98 / G3)</name>
    <dbReference type="NCBI Taxonomy" id="412133"/>
    <lineage>
        <taxon>Eukaryota</taxon>
        <taxon>Metamonada</taxon>
        <taxon>Parabasalia</taxon>
        <taxon>Trichomonadida</taxon>
        <taxon>Trichomonadidae</taxon>
        <taxon>Trichomonas</taxon>
    </lineage>
</organism>
<dbReference type="Proteomes" id="UP000001542">
    <property type="component" value="Unassembled WGS sequence"/>
</dbReference>
<keyword evidence="2" id="KW-1185">Reference proteome</keyword>
<evidence type="ECO:0000313" key="2">
    <source>
        <dbReference type="Proteomes" id="UP000001542"/>
    </source>
</evidence>
<sequence>MEFTASSVVTLNESLLLINSYRSDVHFCTRNSPNSWIKADLKGYKLKPTSYILQSSIKHGCNLLRRWKLEGIKEDGTIVVLDNDKYYEFKQGEIKEFPLQTNNYFVSFKITQTGKTSSNEDWLIINIFDFKGELKI</sequence>